<dbReference type="AlphaFoldDB" id="A0A2H9ZTJ4"/>
<gene>
    <name evidence="1" type="ORF">AXF42_Ash019350</name>
</gene>
<proteinExistence type="predicted"/>
<sequence length="128" mass="13926">MSTLFPSIVIVNSMAFRRGGDGGGGSNVPPFEPPVGPLCCNAWEFNCHLQLPKKVWQSPVMAVAAATKYVPEGGLGNSDSGGKGIDVYTWDLHVIRTVHVAANKGDRIGFHGLVSWVWWAFEGQRLRF</sequence>
<reference evidence="1 2" key="1">
    <citation type="journal article" date="2017" name="Nature">
        <title>The Apostasia genome and the evolution of orchids.</title>
        <authorList>
            <person name="Zhang G.Q."/>
            <person name="Liu K.W."/>
            <person name="Li Z."/>
            <person name="Lohaus R."/>
            <person name="Hsiao Y.Y."/>
            <person name="Niu S.C."/>
            <person name="Wang J.Y."/>
            <person name="Lin Y.C."/>
            <person name="Xu Q."/>
            <person name="Chen L.J."/>
            <person name="Yoshida K."/>
            <person name="Fujiwara S."/>
            <person name="Wang Z.W."/>
            <person name="Zhang Y.Q."/>
            <person name="Mitsuda N."/>
            <person name="Wang M."/>
            <person name="Liu G.H."/>
            <person name="Pecoraro L."/>
            <person name="Huang H.X."/>
            <person name="Xiao X.J."/>
            <person name="Lin M."/>
            <person name="Wu X.Y."/>
            <person name="Wu W.L."/>
            <person name="Chen Y.Y."/>
            <person name="Chang S.B."/>
            <person name="Sakamoto S."/>
            <person name="Ohme-Takagi M."/>
            <person name="Yagi M."/>
            <person name="Zeng S.J."/>
            <person name="Shen C.Y."/>
            <person name="Yeh C.M."/>
            <person name="Luo Y.B."/>
            <person name="Tsai W.C."/>
            <person name="Van de Peer Y."/>
            <person name="Liu Z.J."/>
        </authorList>
    </citation>
    <scope>NUCLEOTIDE SEQUENCE [LARGE SCALE GENOMIC DNA]</scope>
    <source>
        <strain evidence="2">cv. Shenzhen</strain>
        <tissue evidence="1">Stem</tissue>
    </source>
</reference>
<organism evidence="1 2">
    <name type="scientific">Apostasia shenzhenica</name>
    <dbReference type="NCBI Taxonomy" id="1088818"/>
    <lineage>
        <taxon>Eukaryota</taxon>
        <taxon>Viridiplantae</taxon>
        <taxon>Streptophyta</taxon>
        <taxon>Embryophyta</taxon>
        <taxon>Tracheophyta</taxon>
        <taxon>Spermatophyta</taxon>
        <taxon>Magnoliopsida</taxon>
        <taxon>Liliopsida</taxon>
        <taxon>Asparagales</taxon>
        <taxon>Orchidaceae</taxon>
        <taxon>Apostasioideae</taxon>
        <taxon>Apostasia</taxon>
    </lineage>
</organism>
<accession>A0A2H9ZTJ4</accession>
<keyword evidence="2" id="KW-1185">Reference proteome</keyword>
<protein>
    <submittedName>
        <fullName evidence="1">Uncharacterized protein</fullName>
    </submittedName>
</protein>
<evidence type="ECO:0000313" key="2">
    <source>
        <dbReference type="Proteomes" id="UP000236161"/>
    </source>
</evidence>
<dbReference type="EMBL" id="KZ454129">
    <property type="protein sequence ID" value="PKA46609.1"/>
    <property type="molecule type" value="Genomic_DNA"/>
</dbReference>
<dbReference type="Proteomes" id="UP000236161">
    <property type="component" value="Unassembled WGS sequence"/>
</dbReference>
<evidence type="ECO:0000313" key="1">
    <source>
        <dbReference type="EMBL" id="PKA46609.1"/>
    </source>
</evidence>
<name>A0A2H9ZTJ4_9ASPA</name>